<dbReference type="GO" id="GO:0035695">
    <property type="term" value="P:mitophagy by internal vacuole formation"/>
    <property type="evidence" value="ECO:0007669"/>
    <property type="project" value="TreeGrafter"/>
</dbReference>
<dbReference type="OrthoDB" id="5966837at2759"/>
<evidence type="ECO:0000256" key="7">
    <source>
        <dbReference type="ARBA" id="ARBA00022787"/>
    </source>
</evidence>
<organism evidence="16 17">
    <name type="scientific">Scyliorhinus torazame</name>
    <name type="common">Cloudy catshark</name>
    <name type="synonym">Catulus torazame</name>
    <dbReference type="NCBI Taxonomy" id="75743"/>
    <lineage>
        <taxon>Eukaryota</taxon>
        <taxon>Metazoa</taxon>
        <taxon>Chordata</taxon>
        <taxon>Craniata</taxon>
        <taxon>Vertebrata</taxon>
        <taxon>Chondrichthyes</taxon>
        <taxon>Elasmobranchii</taxon>
        <taxon>Galeomorphii</taxon>
        <taxon>Galeoidea</taxon>
        <taxon>Carcharhiniformes</taxon>
        <taxon>Scyliorhinidae</taxon>
        <taxon>Scyliorhinus</taxon>
    </lineage>
</organism>
<keyword evidence="11" id="KW-0472">Membrane</keyword>
<evidence type="ECO:0000256" key="10">
    <source>
        <dbReference type="ARBA" id="ARBA00023128"/>
    </source>
</evidence>
<dbReference type="GO" id="GO:0008289">
    <property type="term" value="F:lipid binding"/>
    <property type="evidence" value="ECO:0007669"/>
    <property type="project" value="UniProtKB-KW"/>
</dbReference>
<evidence type="ECO:0000256" key="12">
    <source>
        <dbReference type="ARBA" id="ARBA00032687"/>
    </source>
</evidence>
<evidence type="ECO:0000256" key="13">
    <source>
        <dbReference type="SAM" id="Coils"/>
    </source>
</evidence>
<evidence type="ECO:0000256" key="14">
    <source>
        <dbReference type="SAM" id="MobiDB-lite"/>
    </source>
</evidence>
<evidence type="ECO:0000256" key="6">
    <source>
        <dbReference type="ARBA" id="ARBA00022490"/>
    </source>
</evidence>
<dbReference type="InterPro" id="IPR026169">
    <property type="entry name" value="MIEAP"/>
</dbReference>
<feature type="domain" description="Mitochondria-eating protein C-terminal" evidence="15">
    <location>
        <begin position="248"/>
        <end position="438"/>
    </location>
</feature>
<keyword evidence="17" id="KW-1185">Reference proteome</keyword>
<dbReference type="GO" id="GO:0005759">
    <property type="term" value="C:mitochondrial matrix"/>
    <property type="evidence" value="ECO:0007669"/>
    <property type="project" value="UniProtKB-SubCell"/>
</dbReference>
<feature type="region of interest" description="Disordered" evidence="14">
    <location>
        <begin position="445"/>
        <end position="489"/>
    </location>
</feature>
<name>A0A401NT96_SCYTO</name>
<comment type="subcellular location">
    <subcellularLocation>
        <location evidence="3">Cytoplasm</location>
    </subcellularLocation>
    <subcellularLocation>
        <location evidence="2">Mitochondrion matrix</location>
    </subcellularLocation>
    <subcellularLocation>
        <location evidence="1">Mitochondrion outer membrane</location>
    </subcellularLocation>
</comment>
<evidence type="ECO:0000256" key="11">
    <source>
        <dbReference type="ARBA" id="ARBA00023136"/>
    </source>
</evidence>
<keyword evidence="8 13" id="KW-0175">Coiled coil</keyword>
<sequence>MADTLRRLVNTTTYKLLQNKLETWYKDYHVNSCDQNLNRCCELIELTSKVQGELFTILSLAASEGGVYSGVDTIKSRFLPWLGSSFTVITSGVTSDTSFTLMQESAEKDQKLRELTTVHEKEMVELETELNTARRQLGTIKQELAEAHMELDDTQNKSAATFLATEDEIIQLRAELRAIREQVRFYKQKVDLLDDYERQIRQLKDEVSFLSAEKSMLQERISGRRSPISFSSLTSHSPTSTKLVSASRHARLVSRFKDLYANERLNAQNLLRRYVDDLEMVQKIIFIATTEAFQAAKMAFRQFKLRVRKTLSPSHLGPESLDETVMDYIIRNLDLYDVQSSINDVIRSMSVNPKISFPPEVDFILISSFIRDVCRLAFAMQTLEPPLDVAFTTDGELFNEKKYRRSYDSDFTAPLVVYHIWPALMENDMVIAKGEAFTKRGALWSPSKSRSRSSSPIRSRSTSPTRALANDGSREHTQLYHSAGDCSNL</sequence>
<evidence type="ECO:0000256" key="5">
    <source>
        <dbReference type="ARBA" id="ARBA00019863"/>
    </source>
</evidence>
<feature type="coiled-coil region" evidence="13">
    <location>
        <begin position="116"/>
        <end position="220"/>
    </location>
</feature>
<dbReference type="PANTHER" id="PTHR21771">
    <property type="entry name" value="MITOCHONDRIA-EATING PROTEIN-RELATED"/>
    <property type="match status" value="1"/>
</dbReference>
<dbReference type="OMA" id="ISCDKNL"/>
<dbReference type="GO" id="GO:0035694">
    <property type="term" value="P:mitochondrial protein catabolic process"/>
    <property type="evidence" value="ECO:0007669"/>
    <property type="project" value="InterPro"/>
</dbReference>
<dbReference type="GO" id="GO:0005741">
    <property type="term" value="C:mitochondrial outer membrane"/>
    <property type="evidence" value="ECO:0007669"/>
    <property type="project" value="UniProtKB-SubCell"/>
</dbReference>
<evidence type="ECO:0000256" key="2">
    <source>
        <dbReference type="ARBA" id="ARBA00004305"/>
    </source>
</evidence>
<keyword evidence="9" id="KW-0446">Lipid-binding</keyword>
<keyword evidence="7" id="KW-1000">Mitochondrion outer membrane</keyword>
<evidence type="ECO:0000256" key="1">
    <source>
        <dbReference type="ARBA" id="ARBA00004294"/>
    </source>
</evidence>
<reference evidence="16 17" key="1">
    <citation type="journal article" date="2018" name="Nat. Ecol. Evol.">
        <title>Shark genomes provide insights into elasmobranch evolution and the origin of vertebrates.</title>
        <authorList>
            <person name="Hara Y"/>
            <person name="Yamaguchi K"/>
            <person name="Onimaru K"/>
            <person name="Kadota M"/>
            <person name="Koyanagi M"/>
            <person name="Keeley SD"/>
            <person name="Tatsumi K"/>
            <person name="Tanaka K"/>
            <person name="Motone F"/>
            <person name="Kageyama Y"/>
            <person name="Nozu R"/>
            <person name="Adachi N"/>
            <person name="Nishimura O"/>
            <person name="Nakagawa R"/>
            <person name="Tanegashima C"/>
            <person name="Kiyatake I"/>
            <person name="Matsumoto R"/>
            <person name="Murakumo K"/>
            <person name="Nishida K"/>
            <person name="Terakita A"/>
            <person name="Kuratani S"/>
            <person name="Sato K"/>
            <person name="Hyodo S Kuraku.S."/>
        </authorList>
    </citation>
    <scope>NUCLEOTIDE SEQUENCE [LARGE SCALE GENOMIC DNA]</scope>
</reference>
<evidence type="ECO:0000256" key="9">
    <source>
        <dbReference type="ARBA" id="ARBA00023121"/>
    </source>
</evidence>
<keyword evidence="6" id="KW-0963">Cytoplasm</keyword>
<dbReference type="STRING" id="75743.A0A401NT96"/>
<accession>A0A401NT96</accession>
<comment type="similarity">
    <text evidence="4">Belongs to the MIEAP family.</text>
</comment>
<protein>
    <recommendedName>
        <fullName evidence="5">Mitochondria-eating protein</fullName>
    </recommendedName>
    <alternativeName>
        <fullName evidence="12">Spermatogenesis-associated protein 18</fullName>
    </alternativeName>
</protein>
<dbReference type="InterPro" id="IPR031981">
    <property type="entry name" value="MIEAP_C"/>
</dbReference>
<dbReference type="Pfam" id="PF16026">
    <property type="entry name" value="MIEAP"/>
    <property type="match status" value="1"/>
</dbReference>
<evidence type="ECO:0000256" key="8">
    <source>
        <dbReference type="ARBA" id="ARBA00023054"/>
    </source>
</evidence>
<feature type="compositionally biased region" description="Low complexity" evidence="14">
    <location>
        <begin position="445"/>
        <end position="466"/>
    </location>
</feature>
<dbReference type="PANTHER" id="PTHR21771:SF0">
    <property type="entry name" value="MITOCHONDRIA-EATING PROTEIN"/>
    <property type="match status" value="1"/>
</dbReference>
<evidence type="ECO:0000256" key="4">
    <source>
        <dbReference type="ARBA" id="ARBA00008233"/>
    </source>
</evidence>
<dbReference type="EMBL" id="BFAA01008011">
    <property type="protein sequence ID" value="GCB64108.1"/>
    <property type="molecule type" value="Genomic_DNA"/>
</dbReference>
<dbReference type="AlphaFoldDB" id="A0A401NT96"/>
<proteinExistence type="inferred from homology"/>
<dbReference type="Proteomes" id="UP000288216">
    <property type="component" value="Unassembled WGS sequence"/>
</dbReference>
<keyword evidence="10" id="KW-0496">Mitochondrion</keyword>
<evidence type="ECO:0000256" key="3">
    <source>
        <dbReference type="ARBA" id="ARBA00004496"/>
    </source>
</evidence>
<comment type="caution">
    <text evidence="16">The sequence shown here is derived from an EMBL/GenBank/DDBJ whole genome shotgun (WGS) entry which is preliminary data.</text>
</comment>
<evidence type="ECO:0000259" key="15">
    <source>
        <dbReference type="Pfam" id="PF16026"/>
    </source>
</evidence>
<evidence type="ECO:0000313" key="17">
    <source>
        <dbReference type="Proteomes" id="UP000288216"/>
    </source>
</evidence>
<evidence type="ECO:0000313" key="16">
    <source>
        <dbReference type="EMBL" id="GCB64108.1"/>
    </source>
</evidence>
<gene>
    <name evidence="16" type="ORF">scyTo_0014723</name>
</gene>